<evidence type="ECO:0000313" key="4">
    <source>
        <dbReference type="Proteomes" id="UP000629870"/>
    </source>
</evidence>
<dbReference type="AlphaFoldDB" id="A0A5C4Y5I5"/>
<name>A0A5C4Y5I5_9DEIO</name>
<dbReference type="SUPFAM" id="SSF50998">
    <property type="entry name" value="Quinoprotein alcohol dehydrogenase-like"/>
    <property type="match status" value="1"/>
</dbReference>
<evidence type="ECO:0000313" key="1">
    <source>
        <dbReference type="EMBL" id="MBB6017113.1"/>
    </source>
</evidence>
<dbReference type="InterPro" id="IPR015943">
    <property type="entry name" value="WD40/YVTN_repeat-like_dom_sf"/>
</dbReference>
<dbReference type="InterPro" id="IPR011047">
    <property type="entry name" value="Quinoprotein_ADH-like_sf"/>
</dbReference>
<dbReference type="EMBL" id="JACHEW010000011">
    <property type="protein sequence ID" value="MBB6017113.1"/>
    <property type="molecule type" value="Genomic_DNA"/>
</dbReference>
<evidence type="ECO:0000313" key="3">
    <source>
        <dbReference type="Proteomes" id="UP000313988"/>
    </source>
</evidence>
<dbReference type="PANTHER" id="PTHR19879">
    <property type="entry name" value="TRANSCRIPTION INITIATION FACTOR TFIID"/>
    <property type="match status" value="1"/>
</dbReference>
<proteinExistence type="predicted"/>
<dbReference type="Proteomes" id="UP000313988">
    <property type="component" value="Unassembled WGS sequence"/>
</dbReference>
<dbReference type="OrthoDB" id="9758793at2"/>
<sequence length="369" mass="40266">MKLLSLLLLAGPALFPPIFNRSVTVSTPVLAEHVDYQRAVVSSPDDGAVTLIPRTGTPRTVEVGSGKVRSVHVTLAGRTLGLQLDFEACRVVVWDFTAGKAVTHLQGNFKEVLSCNRETEFHFHANFTPDGRFLLTADETGVRRWDARSGKLLGAQPGRAATVFVNEATPEVVAVAVTEAGPQLQVWNSILTRRVAALKTLPPTCLRNPQPGVALFGTTATFSCRSEVQQWDWKTGKVLRLARQTSVDVFDETPRVYDRYVALAEDGRGAALWDTRTGKRLIQVKVPERVQVTDVAFAPGGFLIVARSDGKVQTYDAARQGRHLRTLDVFPQGAGQQHLTLRASPMWGQMLVATLGQPGRARVIDLGRG</sequence>
<reference evidence="2 3" key="1">
    <citation type="submission" date="2019-06" db="EMBL/GenBank/DDBJ databases">
        <title>Genome sequence of Deinococcus radiopugnans ATCC 19172.</title>
        <authorList>
            <person name="Maclea K.S."/>
            <person name="Maynard C.R."/>
        </authorList>
    </citation>
    <scope>NUCLEOTIDE SEQUENCE [LARGE SCALE GENOMIC DNA]</scope>
    <source>
        <strain evidence="2 3">ATCC 19172</strain>
    </source>
</reference>
<accession>A0A5C4Y5I5</accession>
<dbReference type="PANTHER" id="PTHR19879:SF9">
    <property type="entry name" value="TRANSCRIPTION INITIATION FACTOR TFIID SUBUNIT 5"/>
    <property type="match status" value="1"/>
</dbReference>
<organism evidence="2 3">
    <name type="scientific">Deinococcus radiopugnans ATCC 19172</name>
    <dbReference type="NCBI Taxonomy" id="585398"/>
    <lineage>
        <taxon>Bacteria</taxon>
        <taxon>Thermotogati</taxon>
        <taxon>Deinococcota</taxon>
        <taxon>Deinococci</taxon>
        <taxon>Deinococcales</taxon>
        <taxon>Deinococcaceae</taxon>
        <taxon>Deinococcus</taxon>
    </lineage>
</organism>
<reference evidence="1 4" key="2">
    <citation type="submission" date="2020-08" db="EMBL/GenBank/DDBJ databases">
        <title>Genomic Encyclopedia of Type Strains, Phase IV (KMG-IV): sequencing the most valuable type-strain genomes for metagenomic binning, comparative biology and taxonomic classification.</title>
        <authorList>
            <person name="Goeker M."/>
        </authorList>
    </citation>
    <scope>NUCLEOTIDE SEQUENCE [LARGE SCALE GENOMIC DNA]</scope>
    <source>
        <strain evidence="1 4">DSM 12027</strain>
    </source>
</reference>
<comment type="caution">
    <text evidence="2">The sequence shown here is derived from an EMBL/GenBank/DDBJ whole genome shotgun (WGS) entry which is preliminary data.</text>
</comment>
<dbReference type="Gene3D" id="2.130.10.10">
    <property type="entry name" value="YVTN repeat-like/Quinoprotein amine dehydrogenase"/>
    <property type="match status" value="2"/>
</dbReference>
<dbReference type="EMBL" id="VDMO01000012">
    <property type="protein sequence ID" value="TNM70658.1"/>
    <property type="molecule type" value="Genomic_DNA"/>
</dbReference>
<protein>
    <submittedName>
        <fullName evidence="2">WD40 repeat domain-containing protein</fullName>
    </submittedName>
    <submittedName>
        <fullName evidence="1">WD40 repeat protein</fullName>
    </submittedName>
</protein>
<gene>
    <name evidence="2" type="ORF">FHR04_12195</name>
    <name evidence="1" type="ORF">HNQ04_002375</name>
</gene>
<evidence type="ECO:0000313" key="2">
    <source>
        <dbReference type="EMBL" id="TNM70658.1"/>
    </source>
</evidence>
<dbReference type="RefSeq" id="WP_139403685.1">
    <property type="nucleotide sequence ID" value="NZ_JACHEW010000011.1"/>
</dbReference>
<dbReference type="Proteomes" id="UP000629870">
    <property type="component" value="Unassembled WGS sequence"/>
</dbReference>
<keyword evidence="4" id="KW-1185">Reference proteome</keyword>